<dbReference type="KEGG" id="acm:AciX9_1407"/>
<dbReference type="AlphaFoldDB" id="E8WW82"/>
<keyword evidence="3" id="KW-1185">Reference proteome</keyword>
<evidence type="ECO:0008006" key="4">
    <source>
        <dbReference type="Google" id="ProtNLM"/>
    </source>
</evidence>
<dbReference type="eggNOG" id="COG2041">
    <property type="taxonomic scope" value="Bacteria"/>
</dbReference>
<feature type="chain" id="PRO_5003229986" description="Oxidoreductase molybdopterin-binding domain-containing protein" evidence="1">
    <location>
        <begin position="23"/>
        <end position="178"/>
    </location>
</feature>
<dbReference type="RefSeq" id="WP_013579787.1">
    <property type="nucleotide sequence ID" value="NC_015064.1"/>
</dbReference>
<dbReference type="InterPro" id="IPR036374">
    <property type="entry name" value="OxRdtase_Mopterin-bd_sf"/>
</dbReference>
<protein>
    <recommendedName>
        <fullName evidence="4">Oxidoreductase molybdopterin-binding domain-containing protein</fullName>
    </recommendedName>
</protein>
<dbReference type="SUPFAM" id="SSF56524">
    <property type="entry name" value="Oxidoreductase molybdopterin-binding domain"/>
    <property type="match status" value="1"/>
</dbReference>
<evidence type="ECO:0000313" key="2">
    <source>
        <dbReference type="EMBL" id="ADW68465.1"/>
    </source>
</evidence>
<dbReference type="HOGENOM" id="CLU_118511_0_0_0"/>
<gene>
    <name evidence="2" type="ordered locus">AciX9_1407</name>
</gene>
<dbReference type="EMBL" id="CP002480">
    <property type="protein sequence ID" value="ADW68465.1"/>
    <property type="molecule type" value="Genomic_DNA"/>
</dbReference>
<evidence type="ECO:0000256" key="1">
    <source>
        <dbReference type="SAM" id="SignalP"/>
    </source>
</evidence>
<accession>E8WW82</accession>
<reference evidence="3" key="1">
    <citation type="submission" date="2011-01" db="EMBL/GenBank/DDBJ databases">
        <title>Complete sequence of chromosome of Acidobacterium sp. MP5ACTX9.</title>
        <authorList>
            <consortium name="US DOE Joint Genome Institute"/>
            <person name="Lucas S."/>
            <person name="Copeland A."/>
            <person name="Lapidus A."/>
            <person name="Cheng J.-F."/>
            <person name="Goodwin L."/>
            <person name="Pitluck S."/>
            <person name="Teshima H."/>
            <person name="Detter J.C."/>
            <person name="Han C."/>
            <person name="Tapia R."/>
            <person name="Land M."/>
            <person name="Hauser L."/>
            <person name="Kyrpides N."/>
            <person name="Ivanova N."/>
            <person name="Ovchinnikova G."/>
            <person name="Pagani I."/>
            <person name="Rawat S.R."/>
            <person name="Mannisto M."/>
            <person name="Haggblom M.M."/>
            <person name="Woyke T."/>
        </authorList>
    </citation>
    <scope>NUCLEOTIDE SEQUENCE [LARGE SCALE GENOMIC DNA]</scope>
    <source>
        <strain evidence="3">MP5ACTX9</strain>
    </source>
</reference>
<sequence>MRNKLAGAVLGLTLGVFAGASAQTAAPAAETHIHKPSAPSTSLTLTVDGKTVKLTPDELAAMPQRTITAHNGHSKVDEVYMGVAVSDLLAKQGVTMAGDGAKKVYRSYLRATGTDKYWVLFAASEVEGEMHQGDVIIALTVDGKPLTEDGKFKLVSTEDKRPARWVRNLESLVFVTVE</sequence>
<proteinExistence type="predicted"/>
<feature type="signal peptide" evidence="1">
    <location>
        <begin position="1"/>
        <end position="22"/>
    </location>
</feature>
<dbReference type="PaxDb" id="1198114-AciX9_1407"/>
<dbReference type="Gene3D" id="3.90.420.10">
    <property type="entry name" value="Oxidoreductase, molybdopterin-binding domain"/>
    <property type="match status" value="1"/>
</dbReference>
<name>E8WW82_GRATM</name>
<dbReference type="Proteomes" id="UP000000343">
    <property type="component" value="Chromosome"/>
</dbReference>
<evidence type="ECO:0000313" key="3">
    <source>
        <dbReference type="Proteomes" id="UP000000343"/>
    </source>
</evidence>
<keyword evidence="1" id="KW-0732">Signal</keyword>
<dbReference type="OrthoDB" id="129599at2"/>
<dbReference type="STRING" id="1198114.AciX9_1407"/>
<organism evidence="3">
    <name type="scientific">Granulicella tundricola (strain ATCC BAA-1859 / DSM 23138 / MP5ACTX9)</name>
    <dbReference type="NCBI Taxonomy" id="1198114"/>
    <lineage>
        <taxon>Bacteria</taxon>
        <taxon>Pseudomonadati</taxon>
        <taxon>Acidobacteriota</taxon>
        <taxon>Terriglobia</taxon>
        <taxon>Terriglobales</taxon>
        <taxon>Acidobacteriaceae</taxon>
        <taxon>Granulicella</taxon>
    </lineage>
</organism>